<sequence>MCSAPRAPLLPLLSPGARVIATGRRVGSTPASDNMWTCSVHFMFPHELVCFPSLRLSPVFMPYDGHALLTRAMPAASSTSGLWLAQHFGRFRRVCCVLFTRSPDVLDPPGISCPLIHCRSGWRAASTSSIRGT</sequence>
<proteinExistence type="predicted"/>
<gene>
    <name evidence="1" type="ORF">CALVIDRAFT_538482</name>
</gene>
<protein>
    <submittedName>
        <fullName evidence="1">Uncharacterized protein</fullName>
    </submittedName>
</protein>
<evidence type="ECO:0000313" key="1">
    <source>
        <dbReference type="EMBL" id="KZO95007.1"/>
    </source>
</evidence>
<dbReference type="EMBL" id="KV417291">
    <property type="protein sequence ID" value="KZO95007.1"/>
    <property type="molecule type" value="Genomic_DNA"/>
</dbReference>
<dbReference type="Proteomes" id="UP000076738">
    <property type="component" value="Unassembled WGS sequence"/>
</dbReference>
<name>A0A167KU69_CALVF</name>
<organism evidence="1 2">
    <name type="scientific">Calocera viscosa (strain TUFC12733)</name>
    <dbReference type="NCBI Taxonomy" id="1330018"/>
    <lineage>
        <taxon>Eukaryota</taxon>
        <taxon>Fungi</taxon>
        <taxon>Dikarya</taxon>
        <taxon>Basidiomycota</taxon>
        <taxon>Agaricomycotina</taxon>
        <taxon>Dacrymycetes</taxon>
        <taxon>Dacrymycetales</taxon>
        <taxon>Dacrymycetaceae</taxon>
        <taxon>Calocera</taxon>
    </lineage>
</organism>
<keyword evidence="2" id="KW-1185">Reference proteome</keyword>
<dbReference type="AlphaFoldDB" id="A0A167KU69"/>
<accession>A0A167KU69</accession>
<evidence type="ECO:0000313" key="2">
    <source>
        <dbReference type="Proteomes" id="UP000076738"/>
    </source>
</evidence>
<reference evidence="1 2" key="1">
    <citation type="journal article" date="2016" name="Mol. Biol. Evol.">
        <title>Comparative Genomics of Early-Diverging Mushroom-Forming Fungi Provides Insights into the Origins of Lignocellulose Decay Capabilities.</title>
        <authorList>
            <person name="Nagy L.G."/>
            <person name="Riley R."/>
            <person name="Tritt A."/>
            <person name="Adam C."/>
            <person name="Daum C."/>
            <person name="Floudas D."/>
            <person name="Sun H."/>
            <person name="Yadav J.S."/>
            <person name="Pangilinan J."/>
            <person name="Larsson K.H."/>
            <person name="Matsuura K."/>
            <person name="Barry K."/>
            <person name="Labutti K."/>
            <person name="Kuo R."/>
            <person name="Ohm R.A."/>
            <person name="Bhattacharya S.S."/>
            <person name="Shirouzu T."/>
            <person name="Yoshinaga Y."/>
            <person name="Martin F.M."/>
            <person name="Grigoriev I.V."/>
            <person name="Hibbett D.S."/>
        </authorList>
    </citation>
    <scope>NUCLEOTIDE SEQUENCE [LARGE SCALE GENOMIC DNA]</scope>
    <source>
        <strain evidence="1 2">TUFC12733</strain>
    </source>
</reference>